<accession>A0A495DSY1</accession>
<evidence type="ECO:0000256" key="1">
    <source>
        <dbReference type="SAM" id="Phobius"/>
    </source>
</evidence>
<feature type="transmembrane region" description="Helical" evidence="1">
    <location>
        <begin position="72"/>
        <end position="91"/>
    </location>
</feature>
<dbReference type="EMBL" id="RBIQ01000011">
    <property type="protein sequence ID" value="RKR07762.1"/>
    <property type="molecule type" value="Genomic_DNA"/>
</dbReference>
<dbReference type="AlphaFoldDB" id="A0A495DSY1"/>
<gene>
    <name evidence="2" type="ORF">CLV91_2944</name>
</gene>
<keyword evidence="1" id="KW-1133">Transmembrane helix</keyword>
<name>A0A495DSY1_9FLAO</name>
<comment type="caution">
    <text evidence="2">The sequence shown here is derived from an EMBL/GenBank/DDBJ whole genome shotgun (WGS) entry which is preliminary data.</text>
</comment>
<reference evidence="2 3" key="1">
    <citation type="submission" date="2018-10" db="EMBL/GenBank/DDBJ databases">
        <title>Genomic Encyclopedia of Archaeal and Bacterial Type Strains, Phase II (KMG-II): from individual species to whole genera.</title>
        <authorList>
            <person name="Goeker M."/>
        </authorList>
    </citation>
    <scope>NUCLEOTIDE SEQUENCE [LARGE SCALE GENOMIC DNA]</scope>
    <source>
        <strain evidence="2 3">DSM 25230</strain>
    </source>
</reference>
<protein>
    <recommendedName>
        <fullName evidence="4">DUF4129 domain-containing protein</fullName>
    </recommendedName>
</protein>
<evidence type="ECO:0000313" key="2">
    <source>
        <dbReference type="EMBL" id="RKR07762.1"/>
    </source>
</evidence>
<evidence type="ECO:0008006" key="4">
    <source>
        <dbReference type="Google" id="ProtNLM"/>
    </source>
</evidence>
<evidence type="ECO:0000313" key="3">
    <source>
        <dbReference type="Proteomes" id="UP000269412"/>
    </source>
</evidence>
<sequence>MVVAQEGVVPNKPEEFRTLPNTFKEEYKGADYDYKETISWIDKFKAWLTDLLTSWFSVKDEGARNIIENLKLLFFIVIIAGVVYIIVRVILNKEGRWFFRKKKEEASELNYEIGENIQEVNFEVLIQEALVNKDYRLAVRYNYLLLLKKLDQNNIITYDSQKTSYDYQVALEGTSYATGFNKATYYFTYIWYGEFSIDEKEYTTASTVYSQILKSFKNA</sequence>
<dbReference type="Proteomes" id="UP000269412">
    <property type="component" value="Unassembled WGS sequence"/>
</dbReference>
<organism evidence="2 3">
    <name type="scientific">Maribacter vaceletii</name>
    <dbReference type="NCBI Taxonomy" id="1206816"/>
    <lineage>
        <taxon>Bacteria</taxon>
        <taxon>Pseudomonadati</taxon>
        <taxon>Bacteroidota</taxon>
        <taxon>Flavobacteriia</taxon>
        <taxon>Flavobacteriales</taxon>
        <taxon>Flavobacteriaceae</taxon>
        <taxon>Maribacter</taxon>
    </lineage>
</organism>
<keyword evidence="1" id="KW-0472">Membrane</keyword>
<keyword evidence="3" id="KW-1185">Reference proteome</keyword>
<proteinExistence type="predicted"/>
<keyword evidence="1" id="KW-0812">Transmembrane</keyword>